<reference evidence="2 3" key="1">
    <citation type="submission" date="2016-09" db="EMBL/GenBank/DDBJ databases">
        <title>Draft genome sequence for the type strain of Desulfuribacillus alkaliarsenatis AHT28, an obligately anaerobic, sulfidogenic bacterium isolated from Russian soda lake sediments.</title>
        <authorList>
            <person name="Abin C.A."/>
            <person name="Hollibaugh J.T."/>
        </authorList>
    </citation>
    <scope>NUCLEOTIDE SEQUENCE [LARGE SCALE GENOMIC DNA]</scope>
    <source>
        <strain evidence="2 3">AHT28</strain>
    </source>
</reference>
<protein>
    <recommendedName>
        <fullName evidence="4">TM2 domain-containing protein</fullName>
    </recommendedName>
</protein>
<sequence>MSTTNKSKFLTFIFSFVPGLGHMYLGLINRGLQFMILFFGSIFLLDFLRIHAFPFVIPIIWFFSMFDALQHATKIRETGAVEDKPLIVIASISNKSKLWGWGLIGVGGYILLERVVFQFRPFQDVMRYLFGMQGMHVLRSVLLAAILIYVGWRLLTGKPIIPTTKTTKNIDTKSEGEEV</sequence>
<name>A0A1E5G4P7_9FIRM</name>
<dbReference type="AlphaFoldDB" id="A0A1E5G4P7"/>
<gene>
    <name evidence="2" type="ORF">BHF68_00180</name>
</gene>
<evidence type="ECO:0008006" key="4">
    <source>
        <dbReference type="Google" id="ProtNLM"/>
    </source>
</evidence>
<dbReference type="Proteomes" id="UP000094296">
    <property type="component" value="Unassembled WGS sequence"/>
</dbReference>
<keyword evidence="3" id="KW-1185">Reference proteome</keyword>
<feature type="transmembrane region" description="Helical" evidence="1">
    <location>
        <begin position="9"/>
        <end position="28"/>
    </location>
</feature>
<dbReference type="STRING" id="766136.BHF68_00180"/>
<keyword evidence="1" id="KW-0812">Transmembrane</keyword>
<organism evidence="2 3">
    <name type="scientific">Desulfuribacillus alkaliarsenatis</name>
    <dbReference type="NCBI Taxonomy" id="766136"/>
    <lineage>
        <taxon>Bacteria</taxon>
        <taxon>Bacillati</taxon>
        <taxon>Bacillota</taxon>
        <taxon>Desulfuribacillia</taxon>
        <taxon>Desulfuribacillales</taxon>
        <taxon>Desulfuribacillaceae</taxon>
        <taxon>Desulfuribacillus</taxon>
    </lineage>
</organism>
<keyword evidence="1" id="KW-1133">Transmembrane helix</keyword>
<proteinExistence type="predicted"/>
<keyword evidence="1" id="KW-0472">Membrane</keyword>
<evidence type="ECO:0000313" key="3">
    <source>
        <dbReference type="Proteomes" id="UP000094296"/>
    </source>
</evidence>
<dbReference type="RefSeq" id="WP_069641638.1">
    <property type="nucleotide sequence ID" value="NZ_MIJE01000001.1"/>
</dbReference>
<evidence type="ECO:0000313" key="2">
    <source>
        <dbReference type="EMBL" id="OEF98146.1"/>
    </source>
</evidence>
<dbReference type="EMBL" id="MIJE01000001">
    <property type="protein sequence ID" value="OEF98146.1"/>
    <property type="molecule type" value="Genomic_DNA"/>
</dbReference>
<accession>A0A1E5G4P7</accession>
<feature type="transmembrane region" description="Helical" evidence="1">
    <location>
        <begin position="137"/>
        <end position="155"/>
    </location>
</feature>
<feature type="transmembrane region" description="Helical" evidence="1">
    <location>
        <begin position="34"/>
        <end position="63"/>
    </location>
</feature>
<evidence type="ECO:0000256" key="1">
    <source>
        <dbReference type="SAM" id="Phobius"/>
    </source>
</evidence>
<feature type="transmembrane region" description="Helical" evidence="1">
    <location>
        <begin position="98"/>
        <end position="117"/>
    </location>
</feature>
<comment type="caution">
    <text evidence="2">The sequence shown here is derived from an EMBL/GenBank/DDBJ whole genome shotgun (WGS) entry which is preliminary data.</text>
</comment>
<dbReference type="OrthoDB" id="82335at2"/>